<reference evidence="1 2" key="1">
    <citation type="submission" date="2018-06" db="EMBL/GenBank/DDBJ databases">
        <title>Freshwater and sediment microbial communities from various areas in North America, analyzing microbe dynamics in response to fracking.</title>
        <authorList>
            <person name="Lamendella R."/>
        </authorList>
    </citation>
    <scope>NUCLEOTIDE SEQUENCE [LARGE SCALE GENOMIC DNA]</scope>
    <source>
        <strain evidence="1 2">3b_TX</strain>
    </source>
</reference>
<dbReference type="PROSITE" id="PS51257">
    <property type="entry name" value="PROKAR_LIPOPROTEIN"/>
    <property type="match status" value="1"/>
</dbReference>
<accession>A0A366IMV0</accession>
<dbReference type="AlphaFoldDB" id="A0A366IMV0"/>
<protein>
    <recommendedName>
        <fullName evidence="3">SnoaL-like protein</fullName>
    </recommendedName>
</protein>
<evidence type="ECO:0008006" key="3">
    <source>
        <dbReference type="Google" id="ProtNLM"/>
    </source>
</evidence>
<evidence type="ECO:0000313" key="1">
    <source>
        <dbReference type="EMBL" id="RBP72905.1"/>
    </source>
</evidence>
<dbReference type="EMBL" id="QNSB01000003">
    <property type="protein sequence ID" value="RBP72905.1"/>
    <property type="molecule type" value="Genomic_DNA"/>
</dbReference>
<sequence length="201" mass="21480">MTTEHRPKTGVRAAGVSAAIVLAFALTGCETNAPVAAPTSTLPAPAEPTPTVPAYETELDLSAEEKQAVEGALLAFDGFFLSINRAYSGDFEATNDFPKYASGDALKSINTEASNIESGQATFEGSIHPQEVSVVDILAESGGSPSELKVHFCVDTTQWSMIPKGASSPPKPDGSVTMEHKISIHDNTWKVERQELWERRC</sequence>
<organism evidence="1 2">
    <name type="scientific">Brevibacterium celere</name>
    <dbReference type="NCBI Taxonomy" id="225845"/>
    <lineage>
        <taxon>Bacteria</taxon>
        <taxon>Bacillati</taxon>
        <taxon>Actinomycetota</taxon>
        <taxon>Actinomycetes</taxon>
        <taxon>Micrococcales</taxon>
        <taxon>Brevibacteriaceae</taxon>
        <taxon>Brevibacterium</taxon>
    </lineage>
</organism>
<keyword evidence="2" id="KW-1185">Reference proteome</keyword>
<comment type="caution">
    <text evidence="1">The sequence shown here is derived from an EMBL/GenBank/DDBJ whole genome shotgun (WGS) entry which is preliminary data.</text>
</comment>
<dbReference type="Proteomes" id="UP000253509">
    <property type="component" value="Unassembled WGS sequence"/>
</dbReference>
<proteinExistence type="predicted"/>
<evidence type="ECO:0000313" key="2">
    <source>
        <dbReference type="Proteomes" id="UP000253509"/>
    </source>
</evidence>
<name>A0A366IMV0_9MICO</name>
<gene>
    <name evidence="1" type="ORF">DFO65_103197</name>
</gene>
<dbReference type="RefSeq" id="WP_147233254.1">
    <property type="nucleotide sequence ID" value="NZ_QNSB01000003.1"/>
</dbReference>